<dbReference type="RefSeq" id="WP_323304064.1">
    <property type="nucleotide sequence ID" value="NZ_JAYGHX010000001.1"/>
</dbReference>
<protein>
    <submittedName>
        <fullName evidence="3">Phage integrase N-terminal SAM-like domain-containing protein</fullName>
    </submittedName>
</protein>
<reference evidence="3 4" key="1">
    <citation type="submission" date="2023-12" db="EMBL/GenBank/DDBJ databases">
        <title>Baltic Sea Cyanobacteria.</title>
        <authorList>
            <person name="Delbaje E."/>
            <person name="Fewer D.P."/>
            <person name="Shishido T.K."/>
        </authorList>
    </citation>
    <scope>NUCLEOTIDE SEQUENCE [LARGE SCALE GENOMIC DNA]</scope>
    <source>
        <strain evidence="3 4">UHCC 0139</strain>
    </source>
</reference>
<evidence type="ECO:0000256" key="1">
    <source>
        <dbReference type="ARBA" id="ARBA00023125"/>
    </source>
</evidence>
<dbReference type="Proteomes" id="UP001304461">
    <property type="component" value="Unassembled WGS sequence"/>
</dbReference>
<keyword evidence="4" id="KW-1185">Reference proteome</keyword>
<feature type="domain" description="Integrase SAM-like N-terminal" evidence="2">
    <location>
        <begin position="2"/>
        <end position="49"/>
    </location>
</feature>
<name>A0ABU5RQ97_9CYAN</name>
<dbReference type="Gene3D" id="1.10.150.130">
    <property type="match status" value="1"/>
</dbReference>
<accession>A0ABU5RQ97</accession>
<proteinExistence type="predicted"/>
<evidence type="ECO:0000259" key="2">
    <source>
        <dbReference type="Pfam" id="PF13495"/>
    </source>
</evidence>
<evidence type="ECO:0000313" key="3">
    <source>
        <dbReference type="EMBL" id="MEA5389939.1"/>
    </source>
</evidence>
<dbReference type="InterPro" id="IPR010998">
    <property type="entry name" value="Integrase_recombinase_N"/>
</dbReference>
<gene>
    <name evidence="3" type="ORF">VB738_01570</name>
</gene>
<dbReference type="Pfam" id="PF13495">
    <property type="entry name" value="Phage_int_SAM_4"/>
    <property type="match status" value="1"/>
</dbReference>
<sequence>MKRFLRVHRMRHPSDMGEEEIHAFLSPLATVGRVSAATQNQALSASIFILSVS</sequence>
<dbReference type="EMBL" id="JAYGHX010000001">
    <property type="protein sequence ID" value="MEA5389939.1"/>
    <property type="molecule type" value="Genomic_DNA"/>
</dbReference>
<keyword evidence="1" id="KW-0238">DNA-binding</keyword>
<dbReference type="InterPro" id="IPR004107">
    <property type="entry name" value="Integrase_SAM-like_N"/>
</dbReference>
<evidence type="ECO:0000313" key="4">
    <source>
        <dbReference type="Proteomes" id="UP001304461"/>
    </source>
</evidence>
<organism evidence="3 4">
    <name type="scientific">Cyanobium gracile UHCC 0139</name>
    <dbReference type="NCBI Taxonomy" id="3110308"/>
    <lineage>
        <taxon>Bacteria</taxon>
        <taxon>Bacillati</taxon>
        <taxon>Cyanobacteriota</taxon>
        <taxon>Cyanophyceae</taxon>
        <taxon>Synechococcales</taxon>
        <taxon>Prochlorococcaceae</taxon>
        <taxon>Cyanobium</taxon>
    </lineage>
</organism>
<comment type="caution">
    <text evidence="3">The sequence shown here is derived from an EMBL/GenBank/DDBJ whole genome shotgun (WGS) entry which is preliminary data.</text>
</comment>